<proteinExistence type="predicted"/>
<protein>
    <submittedName>
        <fullName evidence="1">Uncharacterized protein</fullName>
    </submittedName>
</protein>
<name>A0A381QWJ9_9ZZZZ</name>
<evidence type="ECO:0000313" key="1">
    <source>
        <dbReference type="EMBL" id="SUZ83812.1"/>
    </source>
</evidence>
<accession>A0A381QWJ9</accession>
<organism evidence="1">
    <name type="scientific">marine metagenome</name>
    <dbReference type="NCBI Taxonomy" id="408172"/>
    <lineage>
        <taxon>unclassified sequences</taxon>
        <taxon>metagenomes</taxon>
        <taxon>ecological metagenomes</taxon>
    </lineage>
</organism>
<feature type="non-terminal residue" evidence="1">
    <location>
        <position position="27"/>
    </location>
</feature>
<sequence>MPWILLLAVLASSCVRDDALSTDLAAA</sequence>
<gene>
    <name evidence="1" type="ORF">METZ01_LOCUS36666</name>
</gene>
<dbReference type="EMBL" id="UINC01001568">
    <property type="protein sequence ID" value="SUZ83812.1"/>
    <property type="molecule type" value="Genomic_DNA"/>
</dbReference>
<dbReference type="AlphaFoldDB" id="A0A381QWJ9"/>
<reference evidence="1" key="1">
    <citation type="submission" date="2018-05" db="EMBL/GenBank/DDBJ databases">
        <authorList>
            <person name="Lanie J.A."/>
            <person name="Ng W.-L."/>
            <person name="Kazmierczak K.M."/>
            <person name="Andrzejewski T.M."/>
            <person name="Davidsen T.M."/>
            <person name="Wayne K.J."/>
            <person name="Tettelin H."/>
            <person name="Glass J.I."/>
            <person name="Rusch D."/>
            <person name="Podicherti R."/>
            <person name="Tsui H.-C.T."/>
            <person name="Winkler M.E."/>
        </authorList>
    </citation>
    <scope>NUCLEOTIDE SEQUENCE</scope>
</reference>